<comment type="similarity">
    <text evidence="1">Belongs to the short-chain fatty acyl-CoA assimilation regulator (ScfR) family.</text>
</comment>
<keyword evidence="4" id="KW-1185">Reference proteome</keyword>
<dbReference type="SUPFAM" id="SSF47413">
    <property type="entry name" value="lambda repressor-like DNA-binding domains"/>
    <property type="match status" value="1"/>
</dbReference>
<dbReference type="InterPro" id="IPR001387">
    <property type="entry name" value="Cro/C1-type_HTH"/>
</dbReference>
<reference evidence="3 4" key="1">
    <citation type="submission" date="2011-11" db="EMBL/GenBank/DDBJ databases">
        <title>Complete sequence of Spirochaeta sp. grapes.</title>
        <authorList>
            <consortium name="US DOE Joint Genome Institute"/>
            <person name="Lucas S."/>
            <person name="Han J."/>
            <person name="Lapidus A."/>
            <person name="Cheng J.-F."/>
            <person name="Goodwin L."/>
            <person name="Pitluck S."/>
            <person name="Peters L."/>
            <person name="Ovchinnikova G."/>
            <person name="Munk A.C."/>
            <person name="Detter J.C."/>
            <person name="Han C."/>
            <person name="Tapia R."/>
            <person name="Land M."/>
            <person name="Hauser L."/>
            <person name="Kyrpides N."/>
            <person name="Ivanova N."/>
            <person name="Pagani I."/>
            <person name="Ritalahtilisa K."/>
            <person name="Loeffler F."/>
            <person name="Woyke T."/>
        </authorList>
    </citation>
    <scope>NUCLEOTIDE SEQUENCE [LARGE SCALE GENOMIC DNA]</scope>
    <source>
        <strain evidence="4">ATCC BAA-1885 / DSM 22778 / Grapes</strain>
    </source>
</reference>
<dbReference type="AlphaFoldDB" id="G8QTD9"/>
<accession>G8QTD9</accession>
<evidence type="ECO:0000259" key="2">
    <source>
        <dbReference type="PROSITE" id="PS50943"/>
    </source>
</evidence>
<feature type="domain" description="HTH cro/C1-type" evidence="2">
    <location>
        <begin position="47"/>
        <end position="96"/>
    </location>
</feature>
<dbReference type="InterPro" id="IPR010359">
    <property type="entry name" value="IrrE_HExxH"/>
</dbReference>
<evidence type="ECO:0000256" key="1">
    <source>
        <dbReference type="ARBA" id="ARBA00007227"/>
    </source>
</evidence>
<protein>
    <submittedName>
        <fullName evidence="3">Plasmid maintenance system antidote protein</fullName>
    </submittedName>
</protein>
<dbReference type="Gene3D" id="1.10.260.40">
    <property type="entry name" value="lambda repressor-like DNA-binding domains"/>
    <property type="match status" value="1"/>
</dbReference>
<proteinExistence type="inferred from homology"/>
<dbReference type="Proteomes" id="UP000005632">
    <property type="component" value="Chromosome"/>
</dbReference>
<evidence type="ECO:0000313" key="4">
    <source>
        <dbReference type="Proteomes" id="UP000005632"/>
    </source>
</evidence>
<dbReference type="SMART" id="SM00530">
    <property type="entry name" value="HTH_XRE"/>
    <property type="match status" value="1"/>
</dbReference>
<dbReference type="eggNOG" id="COG2856">
    <property type="taxonomic scope" value="Bacteria"/>
</dbReference>
<dbReference type="EMBL" id="CP003155">
    <property type="protein sequence ID" value="AEV30180.1"/>
    <property type="molecule type" value="Genomic_DNA"/>
</dbReference>
<dbReference type="CDD" id="cd00093">
    <property type="entry name" value="HTH_XRE"/>
    <property type="match status" value="1"/>
</dbReference>
<dbReference type="GO" id="GO:0003677">
    <property type="term" value="F:DNA binding"/>
    <property type="evidence" value="ECO:0007669"/>
    <property type="project" value="InterPro"/>
</dbReference>
<dbReference type="eggNOG" id="COG3093">
    <property type="taxonomic scope" value="Bacteria"/>
</dbReference>
<evidence type="ECO:0000313" key="3">
    <source>
        <dbReference type="EMBL" id="AEV30180.1"/>
    </source>
</evidence>
<sequence length="381" mass="43567">MENRRGVFSVDLEYPNRLLFISANEPIYEYSPDYAVAPGETLGEVIESLSMTQKELAKRTGLTEQTIIRILKGIQPITFETANKLEMVTGVPARMWNNLEMQYREQLSKIKQIKELEQGIDWLHGIPTNELISRGKIPSENSKASLVQETLKFYGVSSVEAWNDIWCDPKVAARRSDCFETQSGPASAWIRLGELQSQQIECLPFSEEHFKKALQVIRTLTAKDPEVFIGEMRKICAESGVALALVRELKKVPWNGASKWLSLNKAMILLNLRGKGEDIFWFSFFHEAYHILHGEKKRLYIAEKNGIDEEEQKADRFAADILIPEKYNTQIVGFTTKKEILALAKSLDISPGIVAGRYRHLTGKWTFFKDVTRTFDWAEDK</sequence>
<dbReference type="PROSITE" id="PS50943">
    <property type="entry name" value="HTH_CROC1"/>
    <property type="match status" value="1"/>
</dbReference>
<dbReference type="InterPro" id="IPR010982">
    <property type="entry name" value="Lambda_DNA-bd_dom_sf"/>
</dbReference>
<dbReference type="Pfam" id="PF01381">
    <property type="entry name" value="HTH_3"/>
    <property type="match status" value="1"/>
</dbReference>
<dbReference type="KEGG" id="sgp:SpiGrapes_2410"/>
<gene>
    <name evidence="3" type="ordered locus">SpiGrapes_2410</name>
</gene>
<dbReference type="HOGENOM" id="CLU_055824_0_0_12"/>
<dbReference type="RefSeq" id="WP_014271021.1">
    <property type="nucleotide sequence ID" value="NC_016633.1"/>
</dbReference>
<dbReference type="Pfam" id="PF06114">
    <property type="entry name" value="Peptidase_M78"/>
    <property type="match status" value="1"/>
</dbReference>
<name>G8QTD9_SPHPG</name>
<organism evidence="3 4">
    <name type="scientific">Sphaerochaeta pleomorpha (strain ATCC BAA-1885 / DSM 22778 / Grapes)</name>
    <dbReference type="NCBI Taxonomy" id="158190"/>
    <lineage>
        <taxon>Bacteria</taxon>
        <taxon>Pseudomonadati</taxon>
        <taxon>Spirochaetota</taxon>
        <taxon>Spirochaetia</taxon>
        <taxon>Spirochaetales</taxon>
        <taxon>Sphaerochaetaceae</taxon>
        <taxon>Sphaerochaeta</taxon>
    </lineage>
</organism>